<evidence type="ECO:0000313" key="1">
    <source>
        <dbReference type="EMBL" id="KAK3720329.1"/>
    </source>
</evidence>
<keyword evidence="2" id="KW-1185">Reference proteome</keyword>
<organism evidence="1 2">
    <name type="scientific">Vermiconidia calcicola</name>
    <dbReference type="NCBI Taxonomy" id="1690605"/>
    <lineage>
        <taxon>Eukaryota</taxon>
        <taxon>Fungi</taxon>
        <taxon>Dikarya</taxon>
        <taxon>Ascomycota</taxon>
        <taxon>Pezizomycotina</taxon>
        <taxon>Dothideomycetes</taxon>
        <taxon>Dothideomycetidae</taxon>
        <taxon>Mycosphaerellales</taxon>
        <taxon>Extremaceae</taxon>
        <taxon>Vermiconidia</taxon>
    </lineage>
</organism>
<name>A0ACC3NPN8_9PEZI</name>
<dbReference type="Proteomes" id="UP001281147">
    <property type="component" value="Unassembled WGS sequence"/>
</dbReference>
<reference evidence="1" key="1">
    <citation type="submission" date="2023-07" db="EMBL/GenBank/DDBJ databases">
        <title>Black Yeasts Isolated from many extreme environments.</title>
        <authorList>
            <person name="Coleine C."/>
            <person name="Stajich J.E."/>
            <person name="Selbmann L."/>
        </authorList>
    </citation>
    <scope>NUCLEOTIDE SEQUENCE</scope>
    <source>
        <strain evidence="1">CCFEE 5714</strain>
    </source>
</reference>
<accession>A0ACC3NPN8</accession>
<dbReference type="EMBL" id="JAUTXU010000022">
    <property type="protein sequence ID" value="KAK3720329.1"/>
    <property type="molecule type" value="Genomic_DNA"/>
</dbReference>
<comment type="caution">
    <text evidence="1">The sequence shown here is derived from an EMBL/GenBank/DDBJ whole genome shotgun (WGS) entry which is preliminary data.</text>
</comment>
<sequence length="138" mass="15252">MISAQVDCGQEPLLIRSESSHDEPQLDEEELNAYIDFDSIAEMKQSRSRASPATAVTPRKTKNKAACSASHKATHREEVTDDACCLRDDKALPSGNAEHESVCVPKTPRKKCGWLACDGRVWRMGDTTPPSAKPWRNV</sequence>
<evidence type="ECO:0000313" key="2">
    <source>
        <dbReference type="Proteomes" id="UP001281147"/>
    </source>
</evidence>
<gene>
    <name evidence="1" type="ORF">LTR37_003740</name>
</gene>
<proteinExistence type="predicted"/>
<protein>
    <submittedName>
        <fullName evidence="1">Uncharacterized protein</fullName>
    </submittedName>
</protein>